<gene>
    <name evidence="2" type="ORF">A0H81_10615</name>
</gene>
<dbReference type="Proteomes" id="UP000092993">
    <property type="component" value="Unassembled WGS sequence"/>
</dbReference>
<dbReference type="EMBL" id="LUGG01000017">
    <property type="protein sequence ID" value="OBZ69390.1"/>
    <property type="molecule type" value="Genomic_DNA"/>
</dbReference>
<accession>A0A1C7LXG2</accession>
<organism evidence="2 3">
    <name type="scientific">Grifola frondosa</name>
    <name type="common">Maitake</name>
    <name type="synonym">Polyporus frondosus</name>
    <dbReference type="NCBI Taxonomy" id="5627"/>
    <lineage>
        <taxon>Eukaryota</taxon>
        <taxon>Fungi</taxon>
        <taxon>Dikarya</taxon>
        <taxon>Basidiomycota</taxon>
        <taxon>Agaricomycotina</taxon>
        <taxon>Agaricomycetes</taxon>
        <taxon>Polyporales</taxon>
        <taxon>Grifolaceae</taxon>
        <taxon>Grifola</taxon>
    </lineage>
</organism>
<dbReference type="AlphaFoldDB" id="A0A1C7LXG2"/>
<dbReference type="Pfam" id="PF08881">
    <property type="entry name" value="CVNH"/>
    <property type="match status" value="1"/>
</dbReference>
<keyword evidence="3" id="KW-1185">Reference proteome</keyword>
<feature type="domain" description="Cyanovirin-N" evidence="1">
    <location>
        <begin position="75"/>
        <end position="172"/>
    </location>
</feature>
<dbReference type="InterPro" id="IPR036673">
    <property type="entry name" value="Cyanovirin-N_sf"/>
</dbReference>
<dbReference type="OrthoDB" id="3068152at2759"/>
<comment type="caution">
    <text evidence="2">The sequence shown here is derived from an EMBL/GenBank/DDBJ whole genome shotgun (WGS) entry which is preliminary data.</text>
</comment>
<name>A0A1C7LXG2_GRIFR</name>
<dbReference type="Gene3D" id="2.30.60.10">
    <property type="entry name" value="Cyanovirin-N"/>
    <property type="match status" value="1"/>
</dbReference>
<evidence type="ECO:0000313" key="3">
    <source>
        <dbReference type="Proteomes" id="UP000092993"/>
    </source>
</evidence>
<reference evidence="2 3" key="1">
    <citation type="submission" date="2016-03" db="EMBL/GenBank/DDBJ databases">
        <title>Whole genome sequencing of Grifola frondosa 9006-11.</title>
        <authorList>
            <person name="Min B."/>
            <person name="Park H."/>
            <person name="Kim J.-G."/>
            <person name="Cho H."/>
            <person name="Oh Y.-L."/>
            <person name="Kong W.-S."/>
            <person name="Choi I.-G."/>
        </authorList>
    </citation>
    <scope>NUCLEOTIDE SEQUENCE [LARGE SCALE GENOMIC DNA]</scope>
    <source>
        <strain evidence="2 3">9006-11</strain>
    </source>
</reference>
<dbReference type="InterPro" id="IPR011058">
    <property type="entry name" value="Cyanovirin-N"/>
</dbReference>
<sequence>MRGPAIGGIPAPIHVWCFQTQLLTHARSHADIIPDAPLLTFARVSIIQARGSVGSALKALTVVLILCAKRALGQGYAATCQNIEYFPEAGLEADCRNDGGNFVFTSLDLDLCVANYDGNLACAHNGAFSASCSGCELSGTVLSCTCGNGSGGSSFPTLDLNTCIANQNGFVLLEVIFAGLRRLFHDLSTAYLLPQRS</sequence>
<dbReference type="STRING" id="5627.A0A1C7LXG2"/>
<evidence type="ECO:0000259" key="1">
    <source>
        <dbReference type="SMART" id="SM01111"/>
    </source>
</evidence>
<protein>
    <recommendedName>
        <fullName evidence="1">Cyanovirin-N domain-containing protein</fullName>
    </recommendedName>
</protein>
<proteinExistence type="predicted"/>
<evidence type="ECO:0000313" key="2">
    <source>
        <dbReference type="EMBL" id="OBZ69390.1"/>
    </source>
</evidence>
<dbReference type="SMART" id="SM01111">
    <property type="entry name" value="CVNH"/>
    <property type="match status" value="1"/>
</dbReference>
<dbReference type="SUPFAM" id="SSF51322">
    <property type="entry name" value="Cyanovirin-N"/>
    <property type="match status" value="1"/>
</dbReference>